<keyword evidence="2" id="KW-0238">DNA-binding</keyword>
<dbReference type="RefSeq" id="WP_316018985.1">
    <property type="nucleotide sequence ID" value="NZ_JAWDID010000020.1"/>
</dbReference>
<dbReference type="Pfam" id="PF14525">
    <property type="entry name" value="AraC_binding_2"/>
    <property type="match status" value="1"/>
</dbReference>
<dbReference type="EMBL" id="JAWDID010000020">
    <property type="protein sequence ID" value="MDU0341151.1"/>
    <property type="molecule type" value="Genomic_DNA"/>
</dbReference>
<accession>A0ABU3S8X4</accession>
<dbReference type="PROSITE" id="PS01124">
    <property type="entry name" value="HTH_ARAC_FAMILY_2"/>
    <property type="match status" value="1"/>
</dbReference>
<evidence type="ECO:0000256" key="3">
    <source>
        <dbReference type="ARBA" id="ARBA00023163"/>
    </source>
</evidence>
<comment type="caution">
    <text evidence="6">The sequence shown here is derived from an EMBL/GenBank/DDBJ whole genome shotgun (WGS) entry which is preliminary data.</text>
</comment>
<dbReference type="PANTHER" id="PTHR46796:SF6">
    <property type="entry name" value="ARAC SUBFAMILY"/>
    <property type="match status" value="1"/>
</dbReference>
<evidence type="ECO:0000259" key="5">
    <source>
        <dbReference type="PROSITE" id="PS50035"/>
    </source>
</evidence>
<feature type="domain" description="PLD phosphodiesterase" evidence="5">
    <location>
        <begin position="246"/>
        <end position="273"/>
    </location>
</feature>
<dbReference type="PANTHER" id="PTHR46796">
    <property type="entry name" value="HTH-TYPE TRANSCRIPTIONAL ACTIVATOR RHAS-RELATED"/>
    <property type="match status" value="1"/>
</dbReference>
<feature type="domain" description="HTH araC/xylS-type" evidence="4">
    <location>
        <begin position="198"/>
        <end position="297"/>
    </location>
</feature>
<reference evidence="6 7" key="1">
    <citation type="submission" date="2023-09" db="EMBL/GenBank/DDBJ databases">
        <title>Whole genome shotgun sequencing (WGS) of Bosea sp. ZW T0_25, isolated from stored onions (Allium cepa).</title>
        <authorList>
            <person name="Stoll D.A."/>
            <person name="Huch M."/>
        </authorList>
    </citation>
    <scope>NUCLEOTIDE SEQUENCE [LARGE SCALE GENOMIC DNA]</scope>
    <source>
        <strain evidence="6 7">ZW T0_25</strain>
    </source>
</reference>
<dbReference type="PRINTS" id="PR00032">
    <property type="entry name" value="HTHARAC"/>
</dbReference>
<dbReference type="Proteomes" id="UP001254257">
    <property type="component" value="Unassembled WGS sequence"/>
</dbReference>
<evidence type="ECO:0000256" key="1">
    <source>
        <dbReference type="ARBA" id="ARBA00023015"/>
    </source>
</evidence>
<evidence type="ECO:0000313" key="7">
    <source>
        <dbReference type="Proteomes" id="UP001254257"/>
    </source>
</evidence>
<dbReference type="Pfam" id="PF12833">
    <property type="entry name" value="HTH_18"/>
    <property type="match status" value="1"/>
</dbReference>
<dbReference type="InterPro" id="IPR020449">
    <property type="entry name" value="Tscrpt_reg_AraC-type_HTH"/>
</dbReference>
<protein>
    <submittedName>
        <fullName evidence="6">Helix-turn-helix domain-containing protein</fullName>
    </submittedName>
</protein>
<dbReference type="InterPro" id="IPR001736">
    <property type="entry name" value="PLipase_D/transphosphatidylase"/>
</dbReference>
<dbReference type="InterPro" id="IPR018062">
    <property type="entry name" value="HTH_AraC-typ_CS"/>
</dbReference>
<organism evidence="6 7">
    <name type="scientific">Bosea rubneri</name>
    <dbReference type="NCBI Taxonomy" id="3075434"/>
    <lineage>
        <taxon>Bacteria</taxon>
        <taxon>Pseudomonadati</taxon>
        <taxon>Pseudomonadota</taxon>
        <taxon>Alphaproteobacteria</taxon>
        <taxon>Hyphomicrobiales</taxon>
        <taxon>Boseaceae</taxon>
        <taxon>Bosea</taxon>
    </lineage>
</organism>
<evidence type="ECO:0000259" key="4">
    <source>
        <dbReference type="PROSITE" id="PS01124"/>
    </source>
</evidence>
<dbReference type="InterPro" id="IPR009057">
    <property type="entry name" value="Homeodomain-like_sf"/>
</dbReference>
<gene>
    <name evidence="6" type="ORF">RKE40_14735</name>
</gene>
<dbReference type="PROSITE" id="PS00041">
    <property type="entry name" value="HTH_ARAC_FAMILY_1"/>
    <property type="match status" value="1"/>
</dbReference>
<keyword evidence="1" id="KW-0805">Transcription regulation</keyword>
<dbReference type="InterPro" id="IPR050204">
    <property type="entry name" value="AraC_XylS_family_regulators"/>
</dbReference>
<proteinExistence type="predicted"/>
<keyword evidence="3" id="KW-0804">Transcription</keyword>
<dbReference type="PROSITE" id="PS50035">
    <property type="entry name" value="PLD"/>
    <property type="match status" value="1"/>
</dbReference>
<dbReference type="InterPro" id="IPR035418">
    <property type="entry name" value="AraC-bd_2"/>
</dbReference>
<sequence>MMEISTDGLPQRDRLDFWSQTVLKRMEIAGRDEDASAFQATLRRAAGSAGEFWDHVSTGIHVQRTEQRCRADSGAEIYVGLVLDGRSEVSFGERRVRLLPGDVYVTDFSRPVRAHWLKHRELGVMFPRDARAVNVGRLAAAGAVRLLSSHLRTLAQEAMALSQHEQSAAVDIAIQFARLALAGAGPGDMAGDQSTLLAAASQLIARHCTDPEFSVELLATSLGCSRATLYRAFEHEPTGVAAAIWSARLHHARRLLLDDRTSTIGSIAFRSGFLDQANFNRMFRREFGMSPGEFRQAGREL</sequence>
<dbReference type="InterPro" id="IPR018060">
    <property type="entry name" value="HTH_AraC"/>
</dbReference>
<dbReference type="SMART" id="SM00342">
    <property type="entry name" value="HTH_ARAC"/>
    <property type="match status" value="1"/>
</dbReference>
<evidence type="ECO:0000256" key="2">
    <source>
        <dbReference type="ARBA" id="ARBA00023125"/>
    </source>
</evidence>
<keyword evidence="7" id="KW-1185">Reference proteome</keyword>
<evidence type="ECO:0000313" key="6">
    <source>
        <dbReference type="EMBL" id="MDU0341151.1"/>
    </source>
</evidence>
<name>A0ABU3S8X4_9HYPH</name>
<dbReference type="Gene3D" id="1.10.10.60">
    <property type="entry name" value="Homeodomain-like"/>
    <property type="match status" value="1"/>
</dbReference>
<dbReference type="SUPFAM" id="SSF46689">
    <property type="entry name" value="Homeodomain-like"/>
    <property type="match status" value="1"/>
</dbReference>